<proteinExistence type="predicted"/>
<dbReference type="PRINTS" id="PR00344">
    <property type="entry name" value="BCTRLSENSOR"/>
</dbReference>
<dbReference type="AlphaFoldDB" id="A0A9N8HVF8"/>
<dbReference type="InterPro" id="IPR036097">
    <property type="entry name" value="HisK_dim/P_sf"/>
</dbReference>
<feature type="domain" description="Histidine kinase" evidence="5">
    <location>
        <begin position="176"/>
        <end position="410"/>
    </location>
</feature>
<comment type="caution">
    <text evidence="7">The sequence shown here is derived from an EMBL/GenBank/DDBJ whole genome shotgun (WGS) entry which is preliminary data.</text>
</comment>
<evidence type="ECO:0000259" key="6">
    <source>
        <dbReference type="PROSITE" id="PS50110"/>
    </source>
</evidence>
<dbReference type="CDD" id="cd17546">
    <property type="entry name" value="REC_hyHK_CKI1_RcsC-like"/>
    <property type="match status" value="1"/>
</dbReference>
<dbReference type="Pfam" id="PF00072">
    <property type="entry name" value="Response_reg"/>
    <property type="match status" value="1"/>
</dbReference>
<keyword evidence="7" id="KW-0418">Kinase</keyword>
<reference evidence="7" key="1">
    <citation type="submission" date="2020-06" db="EMBL/GenBank/DDBJ databases">
        <authorList>
            <consortium name="Plant Systems Biology data submission"/>
        </authorList>
    </citation>
    <scope>NUCLEOTIDE SEQUENCE</scope>
    <source>
        <strain evidence="7">D6</strain>
    </source>
</reference>
<evidence type="ECO:0000313" key="8">
    <source>
        <dbReference type="Proteomes" id="UP001153069"/>
    </source>
</evidence>
<dbReference type="InterPro" id="IPR011006">
    <property type="entry name" value="CheY-like_superfamily"/>
</dbReference>
<gene>
    <name evidence="7" type="ORF">SEMRO_1939_G306550.1</name>
</gene>
<dbReference type="InterPro" id="IPR005467">
    <property type="entry name" value="His_kinase_dom"/>
</dbReference>
<feature type="region of interest" description="Disordered" evidence="4">
    <location>
        <begin position="568"/>
        <end position="606"/>
    </location>
</feature>
<dbReference type="CDD" id="cd00082">
    <property type="entry name" value="HisKA"/>
    <property type="match status" value="1"/>
</dbReference>
<keyword evidence="7" id="KW-0808">Transferase</keyword>
<dbReference type="SMART" id="SM00448">
    <property type="entry name" value="REC"/>
    <property type="match status" value="1"/>
</dbReference>
<feature type="compositionally biased region" description="Basic residues" evidence="4">
    <location>
        <begin position="576"/>
        <end position="589"/>
    </location>
</feature>
<dbReference type="SMART" id="SM00387">
    <property type="entry name" value="HATPase_c"/>
    <property type="match status" value="1"/>
</dbReference>
<evidence type="ECO:0000259" key="5">
    <source>
        <dbReference type="PROSITE" id="PS50109"/>
    </source>
</evidence>
<dbReference type="SUPFAM" id="SSF55874">
    <property type="entry name" value="ATPase domain of HSP90 chaperone/DNA topoisomerase II/histidine kinase"/>
    <property type="match status" value="1"/>
</dbReference>
<dbReference type="EMBL" id="CAICTM010001937">
    <property type="protein sequence ID" value="CAB9527082.1"/>
    <property type="molecule type" value="Genomic_DNA"/>
</dbReference>
<feature type="modified residue" description="4-aspartylphosphate" evidence="3">
    <location>
        <position position="676"/>
    </location>
</feature>
<accession>A0A9N8HVF8</accession>
<feature type="compositionally biased region" description="Polar residues" evidence="4">
    <location>
        <begin position="590"/>
        <end position="602"/>
    </location>
</feature>
<dbReference type="PANTHER" id="PTHR45339">
    <property type="entry name" value="HYBRID SIGNAL TRANSDUCTION HISTIDINE KINASE J"/>
    <property type="match status" value="1"/>
</dbReference>
<feature type="domain" description="Response regulatory" evidence="6">
    <location>
        <begin position="626"/>
        <end position="743"/>
    </location>
</feature>
<sequence>MTTTISPSAIQSVAESANITRVFVELPRIELKDIGCRLPNLQQHEESLKDYVWSHCRDQLLDALHVEMVSAAATPNNCKPKASDSPSSSSSMASIYSAVTSIHSAVLANTVHNNIHSVVQTKNGASPLFRVWAPKKQQQQQQRQKCCGCQEKIQQLEQANARLTRTQQRQLRHFACASHELRTPLNCIIGLTSLLQTTEMNPLQAESMQLISSSSELLLTAVNDVLDYSKLESGHVDVSLKPANLQETLLGVVQAMELKHHNSSIKVRTHYSPQLSPTWTTDRLRMQQILFNLLGNAFKFSPSYSNVDLKVEIGTPGTPSVPSHVTQPITGPCVLRFVVKDYGCGIAPNALQTVFQPFVQAGEDTAKSYEGTGLGLAVTKKLVQALGGCVYANSTVTVGSEFVVEFPFDNADEFDVKALGERLTKTTCLVVPGPNLPPTPDLEQLLESYQVPYRILTSMADLDRIKLQQQSVSDLSTGSSSCASDDIIDIPADHTLACWIDEAVYQQDVMQRFQQEVKRAHSASLLWTVGPEYTVSESSNHFRNLLQIVPSVLMQSLVDAVEESVASHMPSLPGGAHHHHKSKQQRRHSTGTCTIANPPNGNKKTKCVHDESPPVVTATMDKKDVSILIVEDNGINQKVLRALLRKLGFTNVSVVDNGQKAVDAVAANHYHVVLMDVLMPVMNGLEATRIIVGRQSEKKPKIVFVTATVDRALEEEATRLGAFGFVPKPFNLKQLDACMTDICQSIQS</sequence>
<keyword evidence="8" id="KW-1185">Reference proteome</keyword>
<dbReference type="InterPro" id="IPR003661">
    <property type="entry name" value="HisK_dim/P_dom"/>
</dbReference>
<evidence type="ECO:0000256" key="4">
    <source>
        <dbReference type="SAM" id="MobiDB-lite"/>
    </source>
</evidence>
<dbReference type="PROSITE" id="PS50110">
    <property type="entry name" value="RESPONSE_REGULATORY"/>
    <property type="match status" value="1"/>
</dbReference>
<evidence type="ECO:0000256" key="3">
    <source>
        <dbReference type="PROSITE-ProRule" id="PRU00169"/>
    </source>
</evidence>
<evidence type="ECO:0000256" key="2">
    <source>
        <dbReference type="ARBA" id="ARBA00023012"/>
    </source>
</evidence>
<organism evidence="7 8">
    <name type="scientific">Seminavis robusta</name>
    <dbReference type="NCBI Taxonomy" id="568900"/>
    <lineage>
        <taxon>Eukaryota</taxon>
        <taxon>Sar</taxon>
        <taxon>Stramenopiles</taxon>
        <taxon>Ochrophyta</taxon>
        <taxon>Bacillariophyta</taxon>
        <taxon>Bacillariophyceae</taxon>
        <taxon>Bacillariophycidae</taxon>
        <taxon>Naviculales</taxon>
        <taxon>Naviculaceae</taxon>
        <taxon>Seminavis</taxon>
    </lineage>
</organism>
<dbReference type="Gene3D" id="1.10.287.130">
    <property type="match status" value="1"/>
</dbReference>
<dbReference type="SMART" id="SM00388">
    <property type="entry name" value="HisKA"/>
    <property type="match status" value="1"/>
</dbReference>
<keyword evidence="2" id="KW-0902">Two-component regulatory system</keyword>
<dbReference type="InterPro" id="IPR001789">
    <property type="entry name" value="Sig_transdc_resp-reg_receiver"/>
</dbReference>
<keyword evidence="1 3" id="KW-0597">Phosphoprotein</keyword>
<dbReference type="InterPro" id="IPR004358">
    <property type="entry name" value="Sig_transdc_His_kin-like_C"/>
</dbReference>
<dbReference type="Gene3D" id="3.40.50.2300">
    <property type="match status" value="1"/>
</dbReference>
<evidence type="ECO:0000256" key="1">
    <source>
        <dbReference type="ARBA" id="ARBA00022553"/>
    </source>
</evidence>
<dbReference type="OrthoDB" id="47686at2759"/>
<dbReference type="Gene3D" id="3.30.565.10">
    <property type="entry name" value="Histidine kinase-like ATPase, C-terminal domain"/>
    <property type="match status" value="1"/>
</dbReference>
<dbReference type="Pfam" id="PF00512">
    <property type="entry name" value="HisKA"/>
    <property type="match status" value="1"/>
</dbReference>
<dbReference type="InterPro" id="IPR003594">
    <property type="entry name" value="HATPase_dom"/>
</dbReference>
<dbReference type="PROSITE" id="PS50109">
    <property type="entry name" value="HIS_KIN"/>
    <property type="match status" value="1"/>
</dbReference>
<dbReference type="SUPFAM" id="SSF52172">
    <property type="entry name" value="CheY-like"/>
    <property type="match status" value="1"/>
</dbReference>
<dbReference type="SUPFAM" id="SSF47384">
    <property type="entry name" value="Homodimeric domain of signal transducing histidine kinase"/>
    <property type="match status" value="1"/>
</dbReference>
<dbReference type="GO" id="GO:0000155">
    <property type="term" value="F:phosphorelay sensor kinase activity"/>
    <property type="evidence" value="ECO:0007669"/>
    <property type="project" value="InterPro"/>
</dbReference>
<dbReference type="Pfam" id="PF02518">
    <property type="entry name" value="HATPase_c"/>
    <property type="match status" value="1"/>
</dbReference>
<name>A0A9N8HVF8_9STRA</name>
<evidence type="ECO:0000313" key="7">
    <source>
        <dbReference type="EMBL" id="CAB9527082.1"/>
    </source>
</evidence>
<dbReference type="InterPro" id="IPR036890">
    <property type="entry name" value="HATPase_C_sf"/>
</dbReference>
<protein>
    <submittedName>
        <fullName evidence="7">Hybrid signal transduction histidine kinase J</fullName>
    </submittedName>
</protein>
<dbReference type="Proteomes" id="UP001153069">
    <property type="component" value="Unassembled WGS sequence"/>
</dbReference>
<dbReference type="PANTHER" id="PTHR45339:SF1">
    <property type="entry name" value="HYBRID SIGNAL TRANSDUCTION HISTIDINE KINASE J"/>
    <property type="match status" value="1"/>
</dbReference>